<accession>A0A4U1J9T3</accession>
<dbReference type="RefSeq" id="WP_136931748.1">
    <property type="nucleotide sequence ID" value="NZ_SSMQ01000029.1"/>
</dbReference>
<reference evidence="2 3" key="1">
    <citation type="submission" date="2019-04" db="EMBL/GenBank/DDBJ databases">
        <authorList>
            <person name="Li Y."/>
            <person name="Wang J."/>
        </authorList>
    </citation>
    <scope>NUCLEOTIDE SEQUENCE [LARGE SCALE GENOMIC DNA]</scope>
    <source>
        <strain evidence="2 3">DSM 14668</strain>
    </source>
</reference>
<evidence type="ECO:0000256" key="1">
    <source>
        <dbReference type="SAM" id="MobiDB-lite"/>
    </source>
</evidence>
<proteinExistence type="predicted"/>
<dbReference type="SUPFAM" id="SSF54060">
    <property type="entry name" value="His-Me finger endonucleases"/>
    <property type="match status" value="1"/>
</dbReference>
<dbReference type="Proteomes" id="UP000309215">
    <property type="component" value="Unassembled WGS sequence"/>
</dbReference>
<feature type="compositionally biased region" description="Basic residues" evidence="1">
    <location>
        <begin position="196"/>
        <end position="208"/>
    </location>
</feature>
<feature type="region of interest" description="Disordered" evidence="1">
    <location>
        <begin position="1"/>
        <end position="23"/>
    </location>
</feature>
<comment type="caution">
    <text evidence="2">The sequence shown here is derived from an EMBL/GenBank/DDBJ whole genome shotgun (WGS) entry which is preliminary data.</text>
</comment>
<dbReference type="EMBL" id="SSMQ01000029">
    <property type="protein sequence ID" value="TKD03395.1"/>
    <property type="molecule type" value="Genomic_DNA"/>
</dbReference>
<dbReference type="AlphaFoldDB" id="A0A4U1J9T3"/>
<gene>
    <name evidence="2" type="ORF">E8A74_25870</name>
</gene>
<dbReference type="InterPro" id="IPR044925">
    <property type="entry name" value="His-Me_finger_sf"/>
</dbReference>
<feature type="region of interest" description="Disordered" evidence="1">
    <location>
        <begin position="187"/>
        <end position="208"/>
    </location>
</feature>
<dbReference type="OrthoDB" id="441807at2"/>
<evidence type="ECO:0000313" key="2">
    <source>
        <dbReference type="EMBL" id="TKD03395.1"/>
    </source>
</evidence>
<sequence length="208" mass="23557">MDEKKKPSRTPQRATSSDPEEQKLSSFAKFSALVRQGNGDECWYWLGAVNNRGYGVFRVGRRVVMAHRHMFELEHERPPSGMVLHTCGKKTCVNPSHLYEGSKPNPFNSDAVLLEEIERKALPAASSSRGRPGINNPRARLTEEQVKKICVLLDQGVPPRMIGFSFGVDAKSIRNIDEGKTWSHVPEVARRAEAPKKRRRGGWRRRAR</sequence>
<protein>
    <submittedName>
        <fullName evidence="2">Uncharacterized protein</fullName>
    </submittedName>
</protein>
<name>A0A4U1J9T3_9BACT</name>
<evidence type="ECO:0000313" key="3">
    <source>
        <dbReference type="Proteomes" id="UP000309215"/>
    </source>
</evidence>
<keyword evidence="3" id="KW-1185">Reference proteome</keyword>
<organism evidence="2 3">
    <name type="scientific">Polyangium fumosum</name>
    <dbReference type="NCBI Taxonomy" id="889272"/>
    <lineage>
        <taxon>Bacteria</taxon>
        <taxon>Pseudomonadati</taxon>
        <taxon>Myxococcota</taxon>
        <taxon>Polyangia</taxon>
        <taxon>Polyangiales</taxon>
        <taxon>Polyangiaceae</taxon>
        <taxon>Polyangium</taxon>
    </lineage>
</organism>